<evidence type="ECO:0000313" key="2">
    <source>
        <dbReference type="Proteomes" id="UP001157006"/>
    </source>
</evidence>
<gene>
    <name evidence="1" type="ORF">VFH_II054920</name>
</gene>
<proteinExistence type="predicted"/>
<dbReference type="AlphaFoldDB" id="A0AAV0ZG34"/>
<reference evidence="1 2" key="1">
    <citation type="submission" date="2023-01" db="EMBL/GenBank/DDBJ databases">
        <authorList>
            <person name="Kreplak J."/>
        </authorList>
    </citation>
    <scope>NUCLEOTIDE SEQUENCE [LARGE SCALE GENOMIC DNA]</scope>
</reference>
<protein>
    <submittedName>
        <fullName evidence="1">Uncharacterized protein</fullName>
    </submittedName>
</protein>
<sequence>MNLVNKDNLTNNENVPAFNTLQVILSPNAFSSPPIIHSTTQLSSMISMLEAELIPTQQPSNLSLSSSTVTAPSTIIMPSPPRANNQDVSTNTSQISIPQTISEEFNHQIDTLLFHHENQSVEQHYNIPNVDSDLLIAETAHTSLRVESPIFSSLKNGDTGFDIDTLMLNPKYDSSLLCDITNDSNTLLPDPARITFLNSSFFVASPA</sequence>
<name>A0AAV0ZG34_VICFA</name>
<dbReference type="Proteomes" id="UP001157006">
    <property type="component" value="Chromosome 2"/>
</dbReference>
<keyword evidence="2" id="KW-1185">Reference proteome</keyword>
<dbReference type="EMBL" id="OX451737">
    <property type="protein sequence ID" value="CAI8596866.1"/>
    <property type="molecule type" value="Genomic_DNA"/>
</dbReference>
<evidence type="ECO:0000313" key="1">
    <source>
        <dbReference type="EMBL" id="CAI8596866.1"/>
    </source>
</evidence>
<organism evidence="1 2">
    <name type="scientific">Vicia faba</name>
    <name type="common">Broad bean</name>
    <name type="synonym">Faba vulgaris</name>
    <dbReference type="NCBI Taxonomy" id="3906"/>
    <lineage>
        <taxon>Eukaryota</taxon>
        <taxon>Viridiplantae</taxon>
        <taxon>Streptophyta</taxon>
        <taxon>Embryophyta</taxon>
        <taxon>Tracheophyta</taxon>
        <taxon>Spermatophyta</taxon>
        <taxon>Magnoliopsida</taxon>
        <taxon>eudicotyledons</taxon>
        <taxon>Gunneridae</taxon>
        <taxon>Pentapetalae</taxon>
        <taxon>rosids</taxon>
        <taxon>fabids</taxon>
        <taxon>Fabales</taxon>
        <taxon>Fabaceae</taxon>
        <taxon>Papilionoideae</taxon>
        <taxon>50 kb inversion clade</taxon>
        <taxon>NPAAA clade</taxon>
        <taxon>Hologalegina</taxon>
        <taxon>IRL clade</taxon>
        <taxon>Fabeae</taxon>
        <taxon>Vicia</taxon>
    </lineage>
</organism>
<accession>A0AAV0ZG34</accession>